<evidence type="ECO:0000313" key="2">
    <source>
        <dbReference type="EMBL" id="MFE5978968.1"/>
    </source>
</evidence>
<protein>
    <submittedName>
        <fullName evidence="2">Uncharacterized protein</fullName>
    </submittedName>
</protein>
<comment type="caution">
    <text evidence="2">The sequence shown here is derived from an EMBL/GenBank/DDBJ whole genome shotgun (WGS) entry which is preliminary data.</text>
</comment>
<dbReference type="EMBL" id="JBHTRV010000003">
    <property type="protein sequence ID" value="MFE5978968.1"/>
    <property type="molecule type" value="Genomic_DNA"/>
</dbReference>
<feature type="region of interest" description="Disordered" evidence="1">
    <location>
        <begin position="88"/>
        <end position="112"/>
    </location>
</feature>
<keyword evidence="3" id="KW-1185">Reference proteome</keyword>
<reference evidence="2 3" key="1">
    <citation type="submission" date="2024-09" db="EMBL/GenBank/DDBJ databases">
        <title>The Natural Products Discovery Center: Release of the First 8490 Sequenced Strains for Exploring Actinobacteria Biosynthetic Diversity.</title>
        <authorList>
            <person name="Kalkreuter E."/>
            <person name="Kautsar S.A."/>
            <person name="Yang D."/>
            <person name="Bader C.D."/>
            <person name="Teijaro C.N."/>
            <person name="Fluegel L."/>
            <person name="Davis C.M."/>
            <person name="Simpson J.R."/>
            <person name="Lauterbach L."/>
            <person name="Steele A.D."/>
            <person name="Gui C."/>
            <person name="Meng S."/>
            <person name="Li G."/>
            <person name="Viehrig K."/>
            <person name="Ye F."/>
            <person name="Su P."/>
            <person name="Kiefer A.F."/>
            <person name="Nichols A."/>
            <person name="Cepeda A.J."/>
            <person name="Yan W."/>
            <person name="Fan B."/>
            <person name="Jiang Y."/>
            <person name="Adhikari A."/>
            <person name="Zheng C.-J."/>
            <person name="Schuster L."/>
            <person name="Cowan T.M."/>
            <person name="Smanski M.J."/>
            <person name="Chevrette M.G."/>
            <person name="De Carvalho L.P.S."/>
            <person name="Shen B."/>
        </authorList>
    </citation>
    <scope>NUCLEOTIDE SEQUENCE [LARGE SCALE GENOMIC DNA]</scope>
    <source>
        <strain evidence="2 3">NPDC056472</strain>
    </source>
</reference>
<proteinExistence type="predicted"/>
<sequence length="112" mass="12329">MCAALPPASSDAPTPDEAVRVVVDAGGEPWPRILGLLERRCRELPLGSVVELHSANPRVRSSLRRWCRLTGFLLLSEEETGEQRTYRFLSTPAPAHGTPHPSSLQHQKPEPS</sequence>
<organism evidence="2 3">
    <name type="scientific">Streptomyces wedmorensis</name>
    <dbReference type="NCBI Taxonomy" id="43759"/>
    <lineage>
        <taxon>Bacteria</taxon>
        <taxon>Bacillati</taxon>
        <taxon>Actinomycetota</taxon>
        <taxon>Actinomycetes</taxon>
        <taxon>Kitasatosporales</taxon>
        <taxon>Streptomycetaceae</taxon>
        <taxon>Streptomyces</taxon>
    </lineage>
</organism>
<dbReference type="InterPro" id="IPR036868">
    <property type="entry name" value="TusA-like_sf"/>
</dbReference>
<evidence type="ECO:0000313" key="3">
    <source>
        <dbReference type="Proteomes" id="UP001600424"/>
    </source>
</evidence>
<evidence type="ECO:0000256" key="1">
    <source>
        <dbReference type="SAM" id="MobiDB-lite"/>
    </source>
</evidence>
<dbReference type="Proteomes" id="UP001600424">
    <property type="component" value="Unassembled WGS sequence"/>
</dbReference>
<dbReference type="Gene3D" id="3.30.110.40">
    <property type="entry name" value="TusA-like domain"/>
    <property type="match status" value="1"/>
</dbReference>
<accession>A0ABW6IMZ1</accession>
<dbReference type="RefSeq" id="WP_386256474.1">
    <property type="nucleotide sequence ID" value="NZ_JBHTRV010000003.1"/>
</dbReference>
<dbReference type="SUPFAM" id="SSF64307">
    <property type="entry name" value="SirA-like"/>
    <property type="match status" value="1"/>
</dbReference>
<gene>
    <name evidence="2" type="ORF">ACFQ63_04580</name>
</gene>
<name>A0ABW6IMZ1_STRWE</name>